<dbReference type="eggNOG" id="COG4976">
    <property type="taxonomic scope" value="Bacteria"/>
</dbReference>
<sequence length="72" mass="8477">MSYERFAYLYDELMQDVPYDEWVSIVEAYKQKYQVNGMKLLDLACGTGELSVRFAQKALKLPARIYQRICSQ</sequence>
<reference evidence="1 2" key="1">
    <citation type="submission" date="2013-12" db="EMBL/GenBank/DDBJ databases">
        <title>NBRP : Genome information of microbial organism related human and environment.</title>
        <authorList>
            <person name="Hattori M."/>
            <person name="Oshima K."/>
            <person name="Inaba H."/>
            <person name="Suda W."/>
            <person name="Sakamoto M."/>
            <person name="Iino T."/>
            <person name="Kitahara M."/>
            <person name="Oshida Y."/>
            <person name="Iida T."/>
            <person name="Kudo T."/>
            <person name="Itoh T."/>
            <person name="Ahmed I."/>
            <person name="Ohkuma M."/>
        </authorList>
    </citation>
    <scope>NUCLEOTIDE SEQUENCE [LARGE SCALE GENOMIC DNA]</scope>
    <source>
        <strain evidence="1 2">JCM 21738</strain>
    </source>
</reference>
<dbReference type="InterPro" id="IPR029063">
    <property type="entry name" value="SAM-dependent_MTases_sf"/>
</dbReference>
<proteinExistence type="predicted"/>
<dbReference type="AlphaFoldDB" id="W4RRU6"/>
<dbReference type="GO" id="GO:0032259">
    <property type="term" value="P:methylation"/>
    <property type="evidence" value="ECO:0007669"/>
    <property type="project" value="UniProtKB-KW"/>
</dbReference>
<dbReference type="Gene3D" id="3.40.50.150">
    <property type="entry name" value="Vaccinia Virus protein VP39"/>
    <property type="match status" value="1"/>
</dbReference>
<name>W4RRU6_9BACI</name>
<dbReference type="GO" id="GO:0008168">
    <property type="term" value="F:methyltransferase activity"/>
    <property type="evidence" value="ECO:0007669"/>
    <property type="project" value="UniProtKB-KW"/>
</dbReference>
<keyword evidence="2" id="KW-1185">Reference proteome</keyword>
<gene>
    <name evidence="1" type="ORF">JCM21738_3966</name>
</gene>
<comment type="caution">
    <text evidence="1">The sequence shown here is derived from an EMBL/GenBank/DDBJ whole genome shotgun (WGS) entry which is preliminary data.</text>
</comment>
<evidence type="ECO:0000313" key="1">
    <source>
        <dbReference type="EMBL" id="GAE47026.1"/>
    </source>
</evidence>
<evidence type="ECO:0000313" key="2">
    <source>
        <dbReference type="Proteomes" id="UP000018949"/>
    </source>
</evidence>
<dbReference type="SUPFAM" id="SSF53335">
    <property type="entry name" value="S-adenosyl-L-methionine-dependent methyltransferases"/>
    <property type="match status" value="1"/>
</dbReference>
<organism evidence="1 2">
    <name type="scientific">Mesobacillus boroniphilus JCM 21738</name>
    <dbReference type="NCBI Taxonomy" id="1294265"/>
    <lineage>
        <taxon>Bacteria</taxon>
        <taxon>Bacillati</taxon>
        <taxon>Bacillota</taxon>
        <taxon>Bacilli</taxon>
        <taxon>Bacillales</taxon>
        <taxon>Bacillaceae</taxon>
        <taxon>Mesobacillus</taxon>
    </lineage>
</organism>
<dbReference type="Proteomes" id="UP000018949">
    <property type="component" value="Unassembled WGS sequence"/>
</dbReference>
<keyword evidence="1" id="KW-0808">Transferase</keyword>
<dbReference type="EMBL" id="BAUW01000061">
    <property type="protein sequence ID" value="GAE47026.1"/>
    <property type="molecule type" value="Genomic_DNA"/>
</dbReference>
<keyword evidence="1" id="KW-0489">Methyltransferase</keyword>
<protein>
    <submittedName>
        <fullName evidence="1">Methyltransferase</fullName>
    </submittedName>
</protein>
<accession>W4RRU6</accession>